<evidence type="ECO:0000313" key="1">
    <source>
        <dbReference type="EMBL" id="KAI7991249.1"/>
    </source>
</evidence>
<dbReference type="Proteomes" id="UP001060215">
    <property type="component" value="Chromosome 13"/>
</dbReference>
<protein>
    <submittedName>
        <fullName evidence="1">Acid phosphatase 1</fullName>
    </submittedName>
</protein>
<name>A0ACC0FS97_9ERIC</name>
<dbReference type="EMBL" id="CM045770">
    <property type="protein sequence ID" value="KAI7991249.1"/>
    <property type="molecule type" value="Genomic_DNA"/>
</dbReference>
<organism evidence="1 2">
    <name type="scientific">Camellia lanceoleosa</name>
    <dbReference type="NCBI Taxonomy" id="1840588"/>
    <lineage>
        <taxon>Eukaryota</taxon>
        <taxon>Viridiplantae</taxon>
        <taxon>Streptophyta</taxon>
        <taxon>Embryophyta</taxon>
        <taxon>Tracheophyta</taxon>
        <taxon>Spermatophyta</taxon>
        <taxon>Magnoliopsida</taxon>
        <taxon>eudicotyledons</taxon>
        <taxon>Gunneridae</taxon>
        <taxon>Pentapetalae</taxon>
        <taxon>asterids</taxon>
        <taxon>Ericales</taxon>
        <taxon>Theaceae</taxon>
        <taxon>Camellia</taxon>
    </lineage>
</organism>
<accession>A0ACC0FS97</accession>
<comment type="caution">
    <text evidence="1">The sequence shown here is derived from an EMBL/GenBank/DDBJ whole genome shotgun (WGS) entry which is preliminary data.</text>
</comment>
<reference evidence="1 2" key="1">
    <citation type="journal article" date="2022" name="Plant J.">
        <title>Chromosome-level genome of Camellia lanceoleosa provides a valuable resource for understanding genome evolution and self-incompatibility.</title>
        <authorList>
            <person name="Gong W."/>
            <person name="Xiao S."/>
            <person name="Wang L."/>
            <person name="Liao Z."/>
            <person name="Chang Y."/>
            <person name="Mo W."/>
            <person name="Hu G."/>
            <person name="Li W."/>
            <person name="Zhao G."/>
            <person name="Zhu H."/>
            <person name="Hu X."/>
            <person name="Ji K."/>
            <person name="Xiang X."/>
            <person name="Song Q."/>
            <person name="Yuan D."/>
            <person name="Jin S."/>
            <person name="Zhang L."/>
        </authorList>
    </citation>
    <scope>NUCLEOTIDE SEQUENCE [LARGE SCALE GENOMIC DNA]</scope>
    <source>
        <tissue evidence="1">Fresh and healthy young leaves</tissue>
    </source>
</reference>
<proteinExistence type="predicted"/>
<gene>
    <name evidence="1" type="ORF">LOK49_LG12G01543</name>
</gene>
<evidence type="ECO:0000313" key="2">
    <source>
        <dbReference type="Proteomes" id="UP001060215"/>
    </source>
</evidence>
<keyword evidence="2" id="KW-1185">Reference proteome</keyword>
<sequence length="307" mass="34680">MPSILHQKNAIKIALPPPSLYRGEMKIVQMGREVCLLLAIISGGLFISLVAAGGGDWNILNHHHKNRPFNGNANVHVSGGGGGGSHSGSLKNYCESWRMNVEMNNIRGFEVVPEECIDFIGKYMTSSQYKADSERAIEESSLYLSSCCSFRGDGQDAWIFDIDDTLLSTLPYFKKHHFGGEKLNVSCLEKWMRERKAPALEHTQRLFEEIRGKGIKIFLISSRRESLRDATVDNLIKVGYHGWTSLILRGMEDEYRGVQNYKAEARKRLVDEGYHIWGIIGDQWTSFEGLPAAKRTFKLPNSLYYVS</sequence>